<dbReference type="RefSeq" id="WP_092787585.1">
    <property type="nucleotide sequence ID" value="NZ_FNAP01000013.1"/>
</dbReference>
<dbReference type="Proteomes" id="UP000199412">
    <property type="component" value="Unassembled WGS sequence"/>
</dbReference>
<reference evidence="2 3" key="1">
    <citation type="submission" date="2016-10" db="EMBL/GenBank/DDBJ databases">
        <authorList>
            <person name="de Groot N.N."/>
        </authorList>
    </citation>
    <scope>NUCLEOTIDE SEQUENCE [LARGE SCALE GENOMIC DNA]</scope>
    <source>
        <strain evidence="2 3">ATCC 700224</strain>
    </source>
</reference>
<accession>A0A1G7G5T0</accession>
<dbReference type="OrthoDB" id="5572566at2"/>
<proteinExistence type="predicted"/>
<organism evidence="2 3">
    <name type="scientific">Rhodospira trueperi</name>
    <dbReference type="NCBI Taxonomy" id="69960"/>
    <lineage>
        <taxon>Bacteria</taxon>
        <taxon>Pseudomonadati</taxon>
        <taxon>Pseudomonadota</taxon>
        <taxon>Alphaproteobacteria</taxon>
        <taxon>Rhodospirillales</taxon>
        <taxon>Rhodospirillaceae</taxon>
        <taxon>Rhodospira</taxon>
    </lineage>
</organism>
<evidence type="ECO:0000313" key="2">
    <source>
        <dbReference type="EMBL" id="SDE83453.1"/>
    </source>
</evidence>
<gene>
    <name evidence="2" type="ORF">SAMN05421720_11398</name>
</gene>
<evidence type="ECO:0000256" key="1">
    <source>
        <dbReference type="SAM" id="MobiDB-lite"/>
    </source>
</evidence>
<dbReference type="Pfam" id="PF22011">
    <property type="entry name" value="DUF6931"/>
    <property type="match status" value="1"/>
</dbReference>
<evidence type="ECO:0000313" key="3">
    <source>
        <dbReference type="Proteomes" id="UP000199412"/>
    </source>
</evidence>
<dbReference type="EMBL" id="FNAP01000013">
    <property type="protein sequence ID" value="SDE83453.1"/>
    <property type="molecule type" value="Genomic_DNA"/>
</dbReference>
<dbReference type="InterPro" id="IPR053855">
    <property type="entry name" value="DUF6931"/>
</dbReference>
<feature type="region of interest" description="Disordered" evidence="1">
    <location>
        <begin position="1"/>
        <end position="33"/>
    </location>
</feature>
<name>A0A1G7G5T0_9PROT</name>
<dbReference type="AlphaFoldDB" id="A0A1G7G5T0"/>
<dbReference type="STRING" id="69960.SAMN05421720_11398"/>
<sequence length="217" mass="22664">MAGEPQAEAAAPTRWKKVKATRTGDLGLPPETAEDMLGEAHDALAEAPPEAVITRLARTEDQAATAVRLLAFALPKREAVWWACLASRADIAADPKPTRPADTACLEAAEAWVYKPVEERRLTCYRAALASKTDRPASLAALAAAFSSGSLAPPDSPPEVQAIPPDDSLTAQIVGNAVVMAAVRTDPAQASRHLARLLDQGCDIARGGNGALESSPA</sequence>
<keyword evidence="3" id="KW-1185">Reference proteome</keyword>
<protein>
    <submittedName>
        <fullName evidence="2">Uncharacterized protein</fullName>
    </submittedName>
</protein>